<feature type="coiled-coil region" evidence="1">
    <location>
        <begin position="201"/>
        <end position="228"/>
    </location>
</feature>
<reference evidence="4" key="1">
    <citation type="submission" date="2021-01" db="UniProtKB">
        <authorList>
            <consortium name="EnsemblMetazoa"/>
        </authorList>
    </citation>
    <scope>IDENTIFICATION</scope>
</reference>
<dbReference type="SUPFAM" id="SSF53098">
    <property type="entry name" value="Ribonuclease H-like"/>
    <property type="match status" value="1"/>
</dbReference>
<dbReference type="FunFam" id="3.30.420.10:FF:000032">
    <property type="entry name" value="Retrovirus-related Pol polyprotein from transposon 297-like Protein"/>
    <property type="match status" value="1"/>
</dbReference>
<evidence type="ECO:0000256" key="1">
    <source>
        <dbReference type="SAM" id="Coils"/>
    </source>
</evidence>
<dbReference type="GO" id="GO:0003676">
    <property type="term" value="F:nucleic acid binding"/>
    <property type="evidence" value="ECO:0007669"/>
    <property type="project" value="InterPro"/>
</dbReference>
<dbReference type="InterPro" id="IPR050951">
    <property type="entry name" value="Retrovirus_Pol_polyprotein"/>
</dbReference>
<dbReference type="PROSITE" id="PS50994">
    <property type="entry name" value="INTEGRASE"/>
    <property type="match status" value="1"/>
</dbReference>
<evidence type="ECO:0000313" key="5">
    <source>
        <dbReference type="Proteomes" id="UP000002358"/>
    </source>
</evidence>
<dbReference type="PANTHER" id="PTHR37984:SF5">
    <property type="entry name" value="PROTEIN NYNRIN-LIKE"/>
    <property type="match status" value="1"/>
</dbReference>
<dbReference type="PANTHER" id="PTHR37984">
    <property type="entry name" value="PROTEIN CBG26694"/>
    <property type="match status" value="1"/>
</dbReference>
<dbReference type="Pfam" id="PF00665">
    <property type="entry name" value="rve"/>
    <property type="match status" value="1"/>
</dbReference>
<dbReference type="InterPro" id="IPR012337">
    <property type="entry name" value="RNaseH-like_sf"/>
</dbReference>
<dbReference type="GeneID" id="116738679"/>
<sequence length="633" mass="72096">MYRDVSNFVRTCTVCQQCKVEQALPAGLMGQRRVPGPWEIVAADIMGPFPRSTQGYQYILIFLDVFTKWIEVSPIRKADGKTIRKNLNERVILRFGVPEAFLSDNGTEFRNKVLAQFLKELRIQHRTIPPYHAQANPVERVNRTFKTMITTFIEGEHRSWDKHIPQLMFAYNTAIQETTGVSPAFLNFGRYLEPPHNSRRAEEILKKEEAEEQAIKDWEDRIQRLLDLQVRTARHAQRASEKQATYYNARRRQSEYQVGDLVWKRNRSLSSALLGINAKLAPKFAGPFRITAKIGQDVYTLENDKGDKFEKIHVVDLKKYEDDEDPSSDEEPTDTATTTANPQDVAPASTNTSVNVEAPRKRGRPRKTRIVVNRAITRVTRGKKTSEPPPSIENEEMMASDPSWIRVVEGGRTRWVQIEDLPLPPTPDSTTSAGATPSTTAKTPSTDHGSNAPAPTRTPEEAWEATKNQLEQARALKREALKAEEEAFLALDDFLEEFGEDGRALAGNYPKLVADERDVRRRRQEYVEGRKKRRAAEEAKEALQQRIEEGTRLVEELNQAYEDRRHLGHPPPKLLEELRLARLNLALLKGEKASQCYICGMLGVERGRECPNARNHGNYLRLARQAAGRNTLE</sequence>
<evidence type="ECO:0000259" key="3">
    <source>
        <dbReference type="PROSITE" id="PS50994"/>
    </source>
</evidence>
<evidence type="ECO:0000256" key="2">
    <source>
        <dbReference type="SAM" id="MobiDB-lite"/>
    </source>
</evidence>
<name>A0A7M7R3R4_NASVI</name>
<feature type="region of interest" description="Disordered" evidence="2">
    <location>
        <begin position="419"/>
        <end position="467"/>
    </location>
</feature>
<dbReference type="InParanoid" id="A0A7M7R3R4"/>
<accession>A0A7M7R3R4</accession>
<protein>
    <recommendedName>
        <fullName evidence="3">Integrase catalytic domain-containing protein</fullName>
    </recommendedName>
</protein>
<evidence type="ECO:0000313" key="4">
    <source>
        <dbReference type="EnsemblMetazoa" id="XP_032457928"/>
    </source>
</evidence>
<organism evidence="4 5">
    <name type="scientific">Nasonia vitripennis</name>
    <name type="common">Parasitic wasp</name>
    <dbReference type="NCBI Taxonomy" id="7425"/>
    <lineage>
        <taxon>Eukaryota</taxon>
        <taxon>Metazoa</taxon>
        <taxon>Ecdysozoa</taxon>
        <taxon>Arthropoda</taxon>
        <taxon>Hexapoda</taxon>
        <taxon>Insecta</taxon>
        <taxon>Pterygota</taxon>
        <taxon>Neoptera</taxon>
        <taxon>Endopterygota</taxon>
        <taxon>Hymenoptera</taxon>
        <taxon>Apocrita</taxon>
        <taxon>Proctotrupomorpha</taxon>
        <taxon>Chalcidoidea</taxon>
        <taxon>Pteromalidae</taxon>
        <taxon>Pteromalinae</taxon>
        <taxon>Nasonia</taxon>
    </lineage>
</organism>
<feature type="region of interest" description="Disordered" evidence="2">
    <location>
        <begin position="319"/>
        <end position="398"/>
    </location>
</feature>
<dbReference type="OrthoDB" id="7697376at2759"/>
<proteinExistence type="predicted"/>
<dbReference type="AlphaFoldDB" id="A0A7M7R3R4"/>
<feature type="domain" description="Integrase catalytic" evidence="3">
    <location>
        <begin position="33"/>
        <end position="191"/>
    </location>
</feature>
<dbReference type="InterPro" id="IPR056924">
    <property type="entry name" value="SH3_Tf2-1"/>
</dbReference>
<dbReference type="InterPro" id="IPR001584">
    <property type="entry name" value="Integrase_cat-core"/>
</dbReference>
<dbReference type="Proteomes" id="UP000002358">
    <property type="component" value="Unassembled WGS sequence"/>
</dbReference>
<keyword evidence="5" id="KW-1185">Reference proteome</keyword>
<dbReference type="GO" id="GO:0015074">
    <property type="term" value="P:DNA integration"/>
    <property type="evidence" value="ECO:0007669"/>
    <property type="project" value="InterPro"/>
</dbReference>
<dbReference type="RefSeq" id="XP_032457928.1">
    <property type="nucleotide sequence ID" value="XM_032602037.1"/>
</dbReference>
<feature type="compositionally biased region" description="Acidic residues" evidence="2">
    <location>
        <begin position="322"/>
        <end position="333"/>
    </location>
</feature>
<feature type="compositionally biased region" description="Low complexity" evidence="2">
    <location>
        <begin position="428"/>
        <end position="446"/>
    </location>
</feature>
<dbReference type="Pfam" id="PF24626">
    <property type="entry name" value="SH3_Tf2-1"/>
    <property type="match status" value="1"/>
</dbReference>
<dbReference type="Gene3D" id="3.30.420.10">
    <property type="entry name" value="Ribonuclease H-like superfamily/Ribonuclease H"/>
    <property type="match status" value="1"/>
</dbReference>
<dbReference type="InterPro" id="IPR036397">
    <property type="entry name" value="RNaseH_sf"/>
</dbReference>
<dbReference type="EnsemblMetazoa" id="XM_032602037">
    <property type="protein sequence ID" value="XP_032457928"/>
    <property type="gene ID" value="LOC116738679"/>
</dbReference>
<keyword evidence="1" id="KW-0175">Coiled coil</keyword>
<feature type="coiled-coil region" evidence="1">
    <location>
        <begin position="526"/>
        <end position="560"/>
    </location>
</feature>
<dbReference type="KEGG" id="nvi:116738679"/>